<name>A0A6G5A2C1_RHIMP</name>
<dbReference type="AlphaFoldDB" id="A0A6G5A2C1"/>
<sequence>MLCEKAMTSTIFWLTCVDAKLLVRPNEILYVPCFLHARIKSTTFLMHCVLQLFSFYYLSMYHFSKKSGFCFHIVGQIFFNHEAP</sequence>
<dbReference type="EMBL" id="GIKN01002892">
    <property type="protein sequence ID" value="NIE45165.1"/>
    <property type="molecule type" value="Transcribed_RNA"/>
</dbReference>
<feature type="transmembrane region" description="Helical" evidence="1">
    <location>
        <begin position="43"/>
        <end position="63"/>
    </location>
</feature>
<organism evidence="2">
    <name type="scientific">Rhipicephalus microplus</name>
    <name type="common">Cattle tick</name>
    <name type="synonym">Boophilus microplus</name>
    <dbReference type="NCBI Taxonomy" id="6941"/>
    <lineage>
        <taxon>Eukaryota</taxon>
        <taxon>Metazoa</taxon>
        <taxon>Ecdysozoa</taxon>
        <taxon>Arthropoda</taxon>
        <taxon>Chelicerata</taxon>
        <taxon>Arachnida</taxon>
        <taxon>Acari</taxon>
        <taxon>Parasitiformes</taxon>
        <taxon>Ixodida</taxon>
        <taxon>Ixodoidea</taxon>
        <taxon>Ixodidae</taxon>
        <taxon>Rhipicephalinae</taxon>
        <taxon>Rhipicephalus</taxon>
        <taxon>Boophilus</taxon>
    </lineage>
</organism>
<evidence type="ECO:0000313" key="2">
    <source>
        <dbReference type="EMBL" id="NIE45165.1"/>
    </source>
</evidence>
<accession>A0A6G5A2C1</accession>
<protein>
    <submittedName>
        <fullName evidence="2">Uncharacterized protein</fullName>
    </submittedName>
</protein>
<keyword evidence="1" id="KW-1133">Transmembrane helix</keyword>
<evidence type="ECO:0000256" key="1">
    <source>
        <dbReference type="SAM" id="Phobius"/>
    </source>
</evidence>
<keyword evidence="1" id="KW-0472">Membrane</keyword>
<proteinExistence type="predicted"/>
<reference evidence="2" key="1">
    <citation type="submission" date="2020-03" db="EMBL/GenBank/DDBJ databases">
        <title>A transcriptome and proteome of the tick Rhipicephalus microplus shaped by the genetic composition of its hosts and developmental stage.</title>
        <authorList>
            <person name="Garcia G.R."/>
            <person name="Ribeiro J.M.C."/>
            <person name="Maruyama S.R."/>
            <person name="Gardinasse L.G."/>
            <person name="Nelson K."/>
            <person name="Ferreira B.R."/>
            <person name="Andrade T.G."/>
            <person name="Santos I.K.F.M."/>
        </authorList>
    </citation>
    <scope>NUCLEOTIDE SEQUENCE</scope>
    <source>
        <strain evidence="2">NSGR</strain>
        <tissue evidence="2">Salivary glands</tissue>
    </source>
</reference>
<keyword evidence="1" id="KW-0812">Transmembrane</keyword>